<dbReference type="Pfam" id="PF01476">
    <property type="entry name" value="LysM"/>
    <property type="match status" value="1"/>
</dbReference>
<dbReference type="Gene3D" id="3.10.350.10">
    <property type="entry name" value="LysM domain"/>
    <property type="match status" value="1"/>
</dbReference>
<feature type="domain" description="LysM" evidence="1">
    <location>
        <begin position="272"/>
        <end position="319"/>
    </location>
</feature>
<accession>A0A857J8Q9</accession>
<evidence type="ECO:0000313" key="3">
    <source>
        <dbReference type="Proteomes" id="UP000464787"/>
    </source>
</evidence>
<name>A0A857J8Q9_9BURK</name>
<evidence type="ECO:0000313" key="2">
    <source>
        <dbReference type="EMBL" id="QHI99148.1"/>
    </source>
</evidence>
<proteinExistence type="predicted"/>
<reference evidence="2 3" key="1">
    <citation type="submission" date="2020-01" db="EMBL/GenBank/DDBJ databases">
        <title>Genome sequencing of strain KACC 21265.</title>
        <authorList>
            <person name="Heo J."/>
            <person name="Kim S.-J."/>
            <person name="Kim J.-S."/>
            <person name="Hong S.-B."/>
            <person name="Kwon S.-W."/>
        </authorList>
    </citation>
    <scope>NUCLEOTIDE SEQUENCE [LARGE SCALE GENOMIC DNA]</scope>
    <source>
        <strain evidence="2 3">KACC 21265</strain>
    </source>
</reference>
<evidence type="ECO:0000259" key="1">
    <source>
        <dbReference type="PROSITE" id="PS51782"/>
    </source>
</evidence>
<dbReference type="InterPro" id="IPR018392">
    <property type="entry name" value="LysM"/>
</dbReference>
<dbReference type="RefSeq" id="WP_160552929.1">
    <property type="nucleotide sequence ID" value="NZ_CP047650.1"/>
</dbReference>
<dbReference type="InterPro" id="IPR036779">
    <property type="entry name" value="LysM_dom_sf"/>
</dbReference>
<dbReference type="Proteomes" id="UP000464787">
    <property type="component" value="Chromosome"/>
</dbReference>
<dbReference type="EMBL" id="CP047650">
    <property type="protein sequence ID" value="QHI99148.1"/>
    <property type="molecule type" value="Genomic_DNA"/>
</dbReference>
<protein>
    <submittedName>
        <fullName evidence="2">LysM peptidoglycan-binding domain-containing protein</fullName>
    </submittedName>
</protein>
<dbReference type="SMART" id="SM00257">
    <property type="entry name" value="LysM"/>
    <property type="match status" value="1"/>
</dbReference>
<sequence>MWNAGDHVLTEIHADGDTVEHRYDAFGDETRTQDAENFVTLSDYDRGTSTADNIYDPAGRLLWQRTVDETKARNDALRVRDTAFSHGIDTTEQVLTGHDESGVPTYQTVTRTDSSTGYDPAGNLIYSRSVQVIPDEGTIVTDTVTGLERAEGYRQAFQHTFSRNANSGNHQEARVSQYYDADGFLASINDSSSAQGNRQIYTDANGVVLLNVQNGTYLRQLVVNGEVLGVYGAGVDPHNPSAGNGNLNFVSQADFNLGYKPVTASYPEASTVQYTVRGGDTLRSIAQAAYGDADLWYQIALANGLEGDSDLRIGASLTIPTQIAGTHNSAGTFSPYDPSRVVGSTSPVNLPIPLGNHPSGGGGCGGVGRIITVVVAVVATVYLGPIAGNLIGQVVGNITGVQHGISWNSVAIADITAGIGAQFTQGAGAVINTGSTAADAFIAQAATNTIAQGISVALGLQKDFSWMQVAASAAGAAVGAGVNSALHYNASTSFDWIKSSLSATAASATTAVMHGGRVSITQVAVDAFGNVLGSRLAATASSGSDMSPYSLASASDASGQGMGLMPGAGGLGLGDVNSGVAGSGTGLNGSDVQDDLYVARNGLGIVSNVQISTAGDDASAAINDGRSMFAEVRSAISTPVAMGSAVGTPLPSSPYHWVSASIGSDGQTVAAHWSDDGSNPAFLAGMIPTSGYPAAPPPTPRLTGVLGAAADWLDYSEPGKALQGIMPGESFVAGGAKATMLFLAGHIGVGDVGKAAQVADNLLRIGNSEKIGAFYNVSSEGLRGEVPLMLEQRAQIQSYLSKFNMDDVTVRWVDDRNLNTAYGNIFGERILNIGSDVVPGNLAVGTLTANSRVSINATLAHELVGHMEAGMAGYTQDLLYLEEAQASIRAARFGPDLTSTERFTLLRDAITRLQSVPGGPVKIRDVKASLYIQHR</sequence>
<dbReference type="KEGG" id="xyk:GT347_14890"/>
<organism evidence="2 3">
    <name type="scientific">Xylophilus rhododendri</name>
    <dbReference type="NCBI Taxonomy" id="2697032"/>
    <lineage>
        <taxon>Bacteria</taxon>
        <taxon>Pseudomonadati</taxon>
        <taxon>Pseudomonadota</taxon>
        <taxon>Betaproteobacteria</taxon>
        <taxon>Burkholderiales</taxon>
        <taxon>Xylophilus</taxon>
    </lineage>
</organism>
<dbReference type="PROSITE" id="PS51782">
    <property type="entry name" value="LYSM"/>
    <property type="match status" value="1"/>
</dbReference>
<dbReference type="CDD" id="cd00118">
    <property type="entry name" value="LysM"/>
    <property type="match status" value="1"/>
</dbReference>
<gene>
    <name evidence="2" type="ORF">GT347_14890</name>
</gene>
<dbReference type="AlphaFoldDB" id="A0A857J8Q9"/>
<keyword evidence="3" id="KW-1185">Reference proteome</keyword>